<dbReference type="AlphaFoldDB" id="A0A1H8TFG7"/>
<dbReference type="Pfam" id="PF00254">
    <property type="entry name" value="FKBP_C"/>
    <property type="match status" value="1"/>
</dbReference>
<dbReference type="EC" id="5.2.1.8" evidence="3 6"/>
<evidence type="ECO:0000256" key="1">
    <source>
        <dbReference type="ARBA" id="ARBA00000971"/>
    </source>
</evidence>
<organism evidence="10 11">
    <name type="scientific">Mucilaginibacter gossypiicola</name>
    <dbReference type="NCBI Taxonomy" id="551995"/>
    <lineage>
        <taxon>Bacteria</taxon>
        <taxon>Pseudomonadati</taxon>
        <taxon>Bacteroidota</taxon>
        <taxon>Sphingobacteriia</taxon>
        <taxon>Sphingobacteriales</taxon>
        <taxon>Sphingobacteriaceae</taxon>
        <taxon>Mucilaginibacter</taxon>
    </lineage>
</organism>
<keyword evidence="11" id="KW-1185">Reference proteome</keyword>
<accession>A0A1H8TFG7</accession>
<feature type="chain" id="PRO_5011582621" description="peptidylprolyl isomerase" evidence="8">
    <location>
        <begin position="20"/>
        <end position="329"/>
    </location>
</feature>
<proteinExistence type="inferred from homology"/>
<keyword evidence="5 6" id="KW-0413">Isomerase</keyword>
<gene>
    <name evidence="10" type="ORF">SAMN05192574_11589</name>
</gene>
<dbReference type="STRING" id="551995.SAMN05192574_11589"/>
<evidence type="ECO:0000256" key="8">
    <source>
        <dbReference type="SAM" id="SignalP"/>
    </source>
</evidence>
<dbReference type="InterPro" id="IPR046357">
    <property type="entry name" value="PPIase_dom_sf"/>
</dbReference>
<evidence type="ECO:0000256" key="6">
    <source>
        <dbReference type="PROSITE-ProRule" id="PRU00277"/>
    </source>
</evidence>
<sequence length="329" mass="35528">MMKKKLMFLSLAAIGFASCNGGFKQGEGGLLYNIHTSKGNPKVKEGDFITLNMILKTDKDSIINNSYDNGQPIPTLMPKPQTKGDIVSGLSLLGEGDSATFKIAADSVFKGGQQRPPGFKGKYLVYTIKIEKVIQKGALNEQAFRDRVTQYMKGQTDALKGKEPAKIQGYLDGHKDLKFVKTASGLNYAVTTPGSGANVAVGDTAVINYTLRLVSGKVLETSVKEVAVKEKMQINPMNPYQPIRIPVGEGKVIKGWDEAFQLFNKGTKAVLVVPSSLGYGDQGSPQMQPYTPLVFEVELVNIVHPNPNAPKPVVPQMQMPTPTAAPATK</sequence>
<dbReference type="SUPFAM" id="SSF54534">
    <property type="entry name" value="FKBP-like"/>
    <property type="match status" value="2"/>
</dbReference>
<dbReference type="Proteomes" id="UP000198942">
    <property type="component" value="Unassembled WGS sequence"/>
</dbReference>
<dbReference type="PANTHER" id="PTHR43811:SF19">
    <property type="entry name" value="39 KDA FK506-BINDING NUCLEAR PROTEIN"/>
    <property type="match status" value="1"/>
</dbReference>
<evidence type="ECO:0000313" key="10">
    <source>
        <dbReference type="EMBL" id="SEO89334.1"/>
    </source>
</evidence>
<dbReference type="Gene3D" id="3.10.50.40">
    <property type="match status" value="2"/>
</dbReference>
<feature type="signal peptide" evidence="8">
    <location>
        <begin position="1"/>
        <end position="19"/>
    </location>
</feature>
<dbReference type="PROSITE" id="PS51257">
    <property type="entry name" value="PROKAR_LIPOPROTEIN"/>
    <property type="match status" value="1"/>
</dbReference>
<evidence type="ECO:0000256" key="5">
    <source>
        <dbReference type="ARBA" id="ARBA00023235"/>
    </source>
</evidence>
<dbReference type="GO" id="GO:0003755">
    <property type="term" value="F:peptidyl-prolyl cis-trans isomerase activity"/>
    <property type="evidence" value="ECO:0007669"/>
    <property type="project" value="UniProtKB-KW"/>
</dbReference>
<protein>
    <recommendedName>
        <fullName evidence="3 6">peptidylprolyl isomerase</fullName>
        <ecNumber evidence="3 6">5.2.1.8</ecNumber>
    </recommendedName>
</protein>
<evidence type="ECO:0000259" key="9">
    <source>
        <dbReference type="PROSITE" id="PS50059"/>
    </source>
</evidence>
<comment type="similarity">
    <text evidence="2">Belongs to the FKBP-type PPIase family.</text>
</comment>
<dbReference type="RefSeq" id="WP_091220181.1">
    <property type="nucleotide sequence ID" value="NZ_FOCL01000015.1"/>
</dbReference>
<comment type="catalytic activity">
    <reaction evidence="1 6">
        <text>[protein]-peptidylproline (omega=180) = [protein]-peptidylproline (omega=0)</text>
        <dbReference type="Rhea" id="RHEA:16237"/>
        <dbReference type="Rhea" id="RHEA-COMP:10747"/>
        <dbReference type="Rhea" id="RHEA-COMP:10748"/>
        <dbReference type="ChEBI" id="CHEBI:83833"/>
        <dbReference type="ChEBI" id="CHEBI:83834"/>
        <dbReference type="EC" id="5.2.1.8"/>
    </reaction>
</comment>
<name>A0A1H8TFG7_9SPHI</name>
<keyword evidence="8" id="KW-0732">Signal</keyword>
<dbReference type="InterPro" id="IPR001179">
    <property type="entry name" value="PPIase_FKBP_dom"/>
</dbReference>
<dbReference type="EMBL" id="FOCL01000015">
    <property type="protein sequence ID" value="SEO89334.1"/>
    <property type="molecule type" value="Genomic_DNA"/>
</dbReference>
<feature type="region of interest" description="Disordered" evidence="7">
    <location>
        <begin position="308"/>
        <end position="329"/>
    </location>
</feature>
<dbReference type="PANTHER" id="PTHR43811">
    <property type="entry name" value="FKBP-TYPE PEPTIDYL-PROLYL CIS-TRANS ISOMERASE FKPA"/>
    <property type="match status" value="1"/>
</dbReference>
<evidence type="ECO:0000313" key="11">
    <source>
        <dbReference type="Proteomes" id="UP000198942"/>
    </source>
</evidence>
<keyword evidence="4 6" id="KW-0697">Rotamase</keyword>
<reference evidence="11" key="1">
    <citation type="submission" date="2016-10" db="EMBL/GenBank/DDBJ databases">
        <authorList>
            <person name="Varghese N."/>
            <person name="Submissions S."/>
        </authorList>
    </citation>
    <scope>NUCLEOTIDE SEQUENCE [LARGE SCALE GENOMIC DNA]</scope>
    <source>
        <strain evidence="11">Gh-48</strain>
    </source>
</reference>
<feature type="domain" description="PPIase FKBP-type" evidence="9">
    <location>
        <begin position="202"/>
        <end position="303"/>
    </location>
</feature>
<evidence type="ECO:0000256" key="7">
    <source>
        <dbReference type="SAM" id="MobiDB-lite"/>
    </source>
</evidence>
<evidence type="ECO:0000256" key="4">
    <source>
        <dbReference type="ARBA" id="ARBA00023110"/>
    </source>
</evidence>
<dbReference type="OrthoDB" id="9814548at2"/>
<dbReference type="PROSITE" id="PS50059">
    <property type="entry name" value="FKBP_PPIASE"/>
    <property type="match status" value="1"/>
</dbReference>
<evidence type="ECO:0000256" key="2">
    <source>
        <dbReference type="ARBA" id="ARBA00006577"/>
    </source>
</evidence>
<evidence type="ECO:0000256" key="3">
    <source>
        <dbReference type="ARBA" id="ARBA00013194"/>
    </source>
</evidence>